<gene>
    <name evidence="2" type="ORF">GCM10009067_28120</name>
</gene>
<reference evidence="2" key="2">
    <citation type="submission" date="2020-09" db="EMBL/GenBank/DDBJ databases">
        <authorList>
            <person name="Sun Q."/>
            <person name="Ohkuma M."/>
        </authorList>
    </citation>
    <scope>NUCLEOTIDE SEQUENCE</scope>
    <source>
        <strain evidence="2">JCM 19018</strain>
    </source>
</reference>
<dbReference type="EMBL" id="BMPD01000005">
    <property type="protein sequence ID" value="GGK74325.1"/>
    <property type="molecule type" value="Genomic_DNA"/>
</dbReference>
<organism evidence="2 3">
    <name type="scientific">Haloarcula sebkhae</name>
    <dbReference type="NCBI Taxonomy" id="932660"/>
    <lineage>
        <taxon>Archaea</taxon>
        <taxon>Methanobacteriati</taxon>
        <taxon>Methanobacteriota</taxon>
        <taxon>Stenosarchaea group</taxon>
        <taxon>Halobacteria</taxon>
        <taxon>Halobacteriales</taxon>
        <taxon>Haloarculaceae</taxon>
        <taxon>Haloarcula</taxon>
    </lineage>
</organism>
<sequence>MATNDRTRSHPPNDDLSWDLDQLPLPADQSATDAALDVLAEADNGQRKTVKRVRAALVGEIPADEPRPIDWLRAIQHTGGELVAVTWSTAGFNEIGYIPDEGRFAVAGYSALDRLQGQDPHFAEVTTRSIAKDLLHGSPRGVTVDEATLFDGGAD</sequence>
<feature type="compositionally biased region" description="Basic and acidic residues" evidence="1">
    <location>
        <begin position="1"/>
        <end position="13"/>
    </location>
</feature>
<dbReference type="Proteomes" id="UP000614221">
    <property type="component" value="Unassembled WGS sequence"/>
</dbReference>
<evidence type="ECO:0000256" key="1">
    <source>
        <dbReference type="SAM" id="MobiDB-lite"/>
    </source>
</evidence>
<dbReference type="OrthoDB" id="234141at2157"/>
<dbReference type="RefSeq" id="WP_188978913.1">
    <property type="nucleotide sequence ID" value="NZ_BMPD01000005.1"/>
</dbReference>
<evidence type="ECO:0000313" key="3">
    <source>
        <dbReference type="Proteomes" id="UP000614221"/>
    </source>
</evidence>
<comment type="caution">
    <text evidence="2">The sequence shown here is derived from an EMBL/GenBank/DDBJ whole genome shotgun (WGS) entry which is preliminary data.</text>
</comment>
<evidence type="ECO:0000313" key="2">
    <source>
        <dbReference type="EMBL" id="GGK74325.1"/>
    </source>
</evidence>
<protein>
    <submittedName>
        <fullName evidence="2">Uncharacterized protein</fullName>
    </submittedName>
</protein>
<reference evidence="2" key="1">
    <citation type="journal article" date="2014" name="Int. J. Syst. Evol. Microbiol.">
        <title>Complete genome sequence of Corynebacterium casei LMG S-19264T (=DSM 44701T), isolated from a smear-ripened cheese.</title>
        <authorList>
            <consortium name="US DOE Joint Genome Institute (JGI-PGF)"/>
            <person name="Walter F."/>
            <person name="Albersmeier A."/>
            <person name="Kalinowski J."/>
            <person name="Ruckert C."/>
        </authorList>
    </citation>
    <scope>NUCLEOTIDE SEQUENCE</scope>
    <source>
        <strain evidence="2">JCM 19018</strain>
    </source>
</reference>
<accession>A0A830EU37</accession>
<name>A0A830EU37_9EURY</name>
<dbReference type="AlphaFoldDB" id="A0A830EU37"/>
<proteinExistence type="predicted"/>
<feature type="region of interest" description="Disordered" evidence="1">
    <location>
        <begin position="1"/>
        <end position="23"/>
    </location>
</feature>